<comment type="pathway">
    <text evidence="4">Amino-acid biosynthesis; D-alanine biosynthesis; D-alanine from L-alanine: step 1/1.</text>
</comment>
<accession>A0A2G6KAZ6</accession>
<dbReference type="FunFam" id="3.20.20.10:FF:000002">
    <property type="entry name" value="Alanine racemase"/>
    <property type="match status" value="1"/>
</dbReference>
<dbReference type="InterPro" id="IPR020622">
    <property type="entry name" value="Ala_racemase_pyridoxalP-BS"/>
</dbReference>
<comment type="caution">
    <text evidence="8">The sequence shown here is derived from an EMBL/GenBank/DDBJ whole genome shotgun (WGS) entry which is preliminary data.</text>
</comment>
<name>A0A2G6KAZ6_9ACTN</name>
<evidence type="ECO:0000313" key="9">
    <source>
        <dbReference type="Proteomes" id="UP000230914"/>
    </source>
</evidence>
<dbReference type="InterPro" id="IPR009006">
    <property type="entry name" value="Ala_racemase/Decarboxylase_C"/>
</dbReference>
<dbReference type="PRINTS" id="PR00992">
    <property type="entry name" value="ALARACEMASE"/>
</dbReference>
<organism evidence="8 9">
    <name type="scientific">Ilumatobacter coccineus</name>
    <dbReference type="NCBI Taxonomy" id="467094"/>
    <lineage>
        <taxon>Bacteria</taxon>
        <taxon>Bacillati</taxon>
        <taxon>Actinomycetota</taxon>
        <taxon>Acidimicrobiia</taxon>
        <taxon>Acidimicrobiales</taxon>
        <taxon>Ilumatobacteraceae</taxon>
        <taxon>Ilumatobacter</taxon>
    </lineage>
</organism>
<feature type="active site" description="Proton acceptor; specific for D-alanine" evidence="4">
    <location>
        <position position="35"/>
    </location>
</feature>
<dbReference type="EC" id="5.1.1.1" evidence="4"/>
<dbReference type="InterPro" id="IPR011079">
    <property type="entry name" value="Ala_racemase_C"/>
</dbReference>
<comment type="cofactor">
    <cofactor evidence="1 4 5">
        <name>pyridoxal 5'-phosphate</name>
        <dbReference type="ChEBI" id="CHEBI:597326"/>
    </cofactor>
</comment>
<dbReference type="PROSITE" id="PS00395">
    <property type="entry name" value="ALANINE_RACEMASE"/>
    <property type="match status" value="1"/>
</dbReference>
<dbReference type="SUPFAM" id="SSF51419">
    <property type="entry name" value="PLP-binding barrel"/>
    <property type="match status" value="1"/>
</dbReference>
<dbReference type="GO" id="GO:0008784">
    <property type="term" value="F:alanine racemase activity"/>
    <property type="evidence" value="ECO:0007669"/>
    <property type="project" value="UniProtKB-UniRule"/>
</dbReference>
<reference evidence="8 9" key="1">
    <citation type="submission" date="2017-10" db="EMBL/GenBank/DDBJ databases">
        <title>Novel microbial diversity and functional potential in the marine mammal oral microbiome.</title>
        <authorList>
            <person name="Dudek N.K."/>
            <person name="Sun C.L."/>
            <person name="Burstein D."/>
            <person name="Kantor R.S."/>
            <person name="Aliaga Goltsman D.S."/>
            <person name="Bik E.M."/>
            <person name="Thomas B.C."/>
            <person name="Banfield J.F."/>
            <person name="Relman D.A."/>
        </authorList>
    </citation>
    <scope>NUCLEOTIDE SEQUENCE [LARGE SCALE GENOMIC DNA]</scope>
    <source>
        <strain evidence="8">DOLJORAL78_61_10</strain>
    </source>
</reference>
<keyword evidence="3 4" id="KW-0413">Isomerase</keyword>
<evidence type="ECO:0000256" key="2">
    <source>
        <dbReference type="ARBA" id="ARBA00022898"/>
    </source>
</evidence>
<dbReference type="PANTHER" id="PTHR30511">
    <property type="entry name" value="ALANINE RACEMASE"/>
    <property type="match status" value="1"/>
</dbReference>
<dbReference type="GO" id="GO:0005829">
    <property type="term" value="C:cytosol"/>
    <property type="evidence" value="ECO:0007669"/>
    <property type="project" value="TreeGrafter"/>
</dbReference>
<evidence type="ECO:0000256" key="4">
    <source>
        <dbReference type="HAMAP-Rule" id="MF_01201"/>
    </source>
</evidence>
<dbReference type="Gene3D" id="2.40.37.10">
    <property type="entry name" value="Lyase, Ornithine Decarboxylase, Chain A, domain 1"/>
    <property type="match status" value="1"/>
</dbReference>
<dbReference type="InterPro" id="IPR029066">
    <property type="entry name" value="PLP-binding_barrel"/>
</dbReference>
<feature type="binding site" evidence="4 6">
    <location>
        <position position="314"/>
    </location>
    <ligand>
        <name>substrate</name>
    </ligand>
</feature>
<proteinExistence type="inferred from homology"/>
<evidence type="ECO:0000256" key="3">
    <source>
        <dbReference type="ARBA" id="ARBA00023235"/>
    </source>
</evidence>
<dbReference type="Gene3D" id="3.20.20.10">
    <property type="entry name" value="Alanine racemase"/>
    <property type="match status" value="1"/>
</dbReference>
<dbReference type="GO" id="GO:0030170">
    <property type="term" value="F:pyridoxal phosphate binding"/>
    <property type="evidence" value="ECO:0007669"/>
    <property type="project" value="UniProtKB-UniRule"/>
</dbReference>
<dbReference type="HAMAP" id="MF_01201">
    <property type="entry name" value="Ala_racemase"/>
    <property type="match status" value="1"/>
</dbReference>
<dbReference type="SMART" id="SM01005">
    <property type="entry name" value="Ala_racemase_C"/>
    <property type="match status" value="1"/>
</dbReference>
<feature type="active site" description="Proton acceptor; specific for L-alanine" evidence="4">
    <location>
        <position position="261"/>
    </location>
</feature>
<dbReference type="AlphaFoldDB" id="A0A2G6KAZ6"/>
<dbReference type="Proteomes" id="UP000230914">
    <property type="component" value="Unassembled WGS sequence"/>
</dbReference>
<evidence type="ECO:0000256" key="5">
    <source>
        <dbReference type="PIRSR" id="PIRSR600821-50"/>
    </source>
</evidence>
<feature type="modified residue" description="N6-(pyridoxal phosphate)lysine" evidence="4 5">
    <location>
        <position position="35"/>
    </location>
</feature>
<dbReference type="InterPro" id="IPR001608">
    <property type="entry name" value="Ala_racemase_N"/>
</dbReference>
<comment type="catalytic activity">
    <reaction evidence="4">
        <text>L-alanine = D-alanine</text>
        <dbReference type="Rhea" id="RHEA:20249"/>
        <dbReference type="ChEBI" id="CHEBI:57416"/>
        <dbReference type="ChEBI" id="CHEBI:57972"/>
        <dbReference type="EC" id="5.1.1.1"/>
    </reaction>
</comment>
<comment type="similarity">
    <text evidence="4">Belongs to the alanine racemase family.</text>
</comment>
<dbReference type="Pfam" id="PF00842">
    <property type="entry name" value="Ala_racemase_C"/>
    <property type="match status" value="1"/>
</dbReference>
<dbReference type="GO" id="GO:0030632">
    <property type="term" value="P:D-alanine biosynthetic process"/>
    <property type="evidence" value="ECO:0007669"/>
    <property type="project" value="UniProtKB-UniRule"/>
</dbReference>
<dbReference type="EMBL" id="PDSL01000057">
    <property type="protein sequence ID" value="PIE31979.1"/>
    <property type="molecule type" value="Genomic_DNA"/>
</dbReference>
<evidence type="ECO:0000259" key="7">
    <source>
        <dbReference type="SMART" id="SM01005"/>
    </source>
</evidence>
<keyword evidence="2 4" id="KW-0663">Pyridoxal phosphate</keyword>
<protein>
    <recommendedName>
        <fullName evidence="4">Alanine racemase</fullName>
        <ecNumber evidence="4">5.1.1.1</ecNumber>
    </recommendedName>
</protein>
<feature type="domain" description="Alanine racemase C-terminal" evidence="7">
    <location>
        <begin position="240"/>
        <end position="373"/>
    </location>
</feature>
<dbReference type="PANTHER" id="PTHR30511:SF0">
    <property type="entry name" value="ALANINE RACEMASE, CATABOLIC-RELATED"/>
    <property type="match status" value="1"/>
</dbReference>
<sequence length="381" mass="39408">MSLRAWAEIDRSAMVHNIGVVTAAAPNTSVWAVVKANGYGHGAATAAQAALDAGADGLCVALTAEGIALRDAGIDAPILILSQQPLEDAHDIVNHHLIATVSSVDAARSLVNAGAHDHPVHLKVDTGMHRIGAHVADVADLVTAISTLAPAVRLEGIFTHLACADEPSSAANDAQLDRFDTVLADLDRVGGRPPIVHAANSAAAVALPRSRYDFIRVGIALYGISPGRGVDDLVDGLRPAMSLKARVSHVKTVVAGSSVSYGWRHTFSADTVVATVPIGYADGVPRRLGTDGDRCGADVLIGGCRCPIVGVVTMDQLVVDVGGLECCEVGDEVVLLGCQGSEEITALEWAERLGTIGYEIVCGVSERVPRQVVGTTANDPS</sequence>
<evidence type="ECO:0000313" key="8">
    <source>
        <dbReference type="EMBL" id="PIE31979.1"/>
    </source>
</evidence>
<comment type="function">
    <text evidence="4">Catalyzes the interconversion of L-alanine and D-alanine. May also act on other amino acids.</text>
</comment>
<dbReference type="InterPro" id="IPR000821">
    <property type="entry name" value="Ala_racemase"/>
</dbReference>
<dbReference type="GO" id="GO:0009252">
    <property type="term" value="P:peptidoglycan biosynthetic process"/>
    <property type="evidence" value="ECO:0007669"/>
    <property type="project" value="TreeGrafter"/>
</dbReference>
<dbReference type="CDD" id="cd00430">
    <property type="entry name" value="PLPDE_III_AR"/>
    <property type="match status" value="1"/>
</dbReference>
<gene>
    <name evidence="8" type="primary">alr</name>
    <name evidence="8" type="ORF">CSA55_04395</name>
</gene>
<dbReference type="Pfam" id="PF01168">
    <property type="entry name" value="Ala_racemase_N"/>
    <property type="match status" value="1"/>
</dbReference>
<dbReference type="SUPFAM" id="SSF50621">
    <property type="entry name" value="Alanine racemase C-terminal domain-like"/>
    <property type="match status" value="1"/>
</dbReference>
<dbReference type="UniPathway" id="UPA00042">
    <property type="reaction ID" value="UER00497"/>
</dbReference>
<evidence type="ECO:0000256" key="1">
    <source>
        <dbReference type="ARBA" id="ARBA00001933"/>
    </source>
</evidence>
<feature type="binding site" evidence="4 6">
    <location>
        <position position="130"/>
    </location>
    <ligand>
        <name>substrate</name>
    </ligand>
</feature>
<evidence type="ECO:0000256" key="6">
    <source>
        <dbReference type="PIRSR" id="PIRSR600821-52"/>
    </source>
</evidence>
<dbReference type="NCBIfam" id="TIGR00492">
    <property type="entry name" value="alr"/>
    <property type="match status" value="1"/>
</dbReference>